<gene>
    <name evidence="1" type="ORF">DYBT9623_00586</name>
</gene>
<dbReference type="RefSeq" id="WP_215231996.1">
    <property type="nucleotide sequence ID" value="NZ_CAJRAU010000001.1"/>
</dbReference>
<dbReference type="EMBL" id="CAJRAU010000001">
    <property type="protein sequence ID" value="CAG5067859.1"/>
    <property type="molecule type" value="Genomic_DNA"/>
</dbReference>
<proteinExistence type="predicted"/>
<reference evidence="1 2" key="1">
    <citation type="submission" date="2021-04" db="EMBL/GenBank/DDBJ databases">
        <authorList>
            <person name="Rodrigo-Torres L."/>
            <person name="Arahal R. D."/>
            <person name="Lucena T."/>
        </authorList>
    </citation>
    <scope>NUCLEOTIDE SEQUENCE [LARGE SCALE GENOMIC DNA]</scope>
    <source>
        <strain evidence="1 2">CECT 9623</strain>
    </source>
</reference>
<organism evidence="1 2">
    <name type="scientific">Dyadobacter linearis</name>
    <dbReference type="NCBI Taxonomy" id="2823330"/>
    <lineage>
        <taxon>Bacteria</taxon>
        <taxon>Pseudomonadati</taxon>
        <taxon>Bacteroidota</taxon>
        <taxon>Cytophagia</taxon>
        <taxon>Cytophagales</taxon>
        <taxon>Spirosomataceae</taxon>
        <taxon>Dyadobacter</taxon>
    </lineage>
</organism>
<comment type="caution">
    <text evidence="1">The sequence shown here is derived from an EMBL/GenBank/DDBJ whole genome shotgun (WGS) entry which is preliminary data.</text>
</comment>
<dbReference type="Proteomes" id="UP000679725">
    <property type="component" value="Unassembled WGS sequence"/>
</dbReference>
<protein>
    <submittedName>
        <fullName evidence="1">Uncharacterized protein</fullName>
    </submittedName>
</protein>
<evidence type="ECO:0000313" key="1">
    <source>
        <dbReference type="EMBL" id="CAG5067859.1"/>
    </source>
</evidence>
<name>A0ABM8UKB0_9BACT</name>
<sequence>MNHSTIYLTKRMLISKVQQAGRVAAKEAMEVMGYVVTVRDGWVVKQHADGSIERIKELEV</sequence>
<evidence type="ECO:0000313" key="2">
    <source>
        <dbReference type="Proteomes" id="UP000679725"/>
    </source>
</evidence>
<keyword evidence="2" id="KW-1185">Reference proteome</keyword>
<accession>A0ABM8UKB0</accession>